<dbReference type="Proteomes" id="UP000026962">
    <property type="component" value="Chromosome 7"/>
</dbReference>
<organism evidence="2">
    <name type="scientific">Oryza punctata</name>
    <name type="common">Red rice</name>
    <dbReference type="NCBI Taxonomy" id="4537"/>
    <lineage>
        <taxon>Eukaryota</taxon>
        <taxon>Viridiplantae</taxon>
        <taxon>Streptophyta</taxon>
        <taxon>Embryophyta</taxon>
        <taxon>Tracheophyta</taxon>
        <taxon>Spermatophyta</taxon>
        <taxon>Magnoliopsida</taxon>
        <taxon>Liliopsida</taxon>
        <taxon>Poales</taxon>
        <taxon>Poaceae</taxon>
        <taxon>BOP clade</taxon>
        <taxon>Oryzoideae</taxon>
        <taxon>Oryzeae</taxon>
        <taxon>Oryzinae</taxon>
        <taxon>Oryza</taxon>
    </lineage>
</organism>
<name>A0A0E0LMM0_ORYPU</name>
<feature type="region of interest" description="Disordered" evidence="1">
    <location>
        <begin position="47"/>
        <end position="94"/>
    </location>
</feature>
<evidence type="ECO:0000313" key="2">
    <source>
        <dbReference type="EnsemblPlants" id="OPUNC07G18740.1"/>
    </source>
</evidence>
<accession>A0A0E0LMM0</accession>
<dbReference type="AlphaFoldDB" id="A0A0E0LMM0"/>
<protein>
    <submittedName>
        <fullName evidence="2">Uncharacterized protein</fullName>
    </submittedName>
</protein>
<dbReference type="HOGENOM" id="CLU_2389966_0_0_1"/>
<sequence>MPVGGSSSGMRRLLAAMGATEEAAAAAAVVPALFISGAPWSYVQFPPSSLDGGPSIPTSLRNVGRGLRRSLAETPIAESSKGSGRKPSKEESVL</sequence>
<dbReference type="Gramene" id="OPUNC07G18740.1">
    <property type="protein sequence ID" value="OPUNC07G18740.1"/>
    <property type="gene ID" value="OPUNC07G18740"/>
</dbReference>
<keyword evidence="3" id="KW-1185">Reference proteome</keyword>
<proteinExistence type="predicted"/>
<evidence type="ECO:0000256" key="1">
    <source>
        <dbReference type="SAM" id="MobiDB-lite"/>
    </source>
</evidence>
<dbReference type="EnsemblPlants" id="OPUNC07G18740.1">
    <property type="protein sequence ID" value="OPUNC07G18740.1"/>
    <property type="gene ID" value="OPUNC07G18740"/>
</dbReference>
<reference evidence="2" key="1">
    <citation type="submission" date="2015-04" db="UniProtKB">
        <authorList>
            <consortium name="EnsemblPlants"/>
        </authorList>
    </citation>
    <scope>IDENTIFICATION</scope>
</reference>
<evidence type="ECO:0000313" key="3">
    <source>
        <dbReference type="Proteomes" id="UP000026962"/>
    </source>
</evidence>
<reference evidence="2" key="2">
    <citation type="submission" date="2018-05" db="EMBL/GenBank/DDBJ databases">
        <title>OpunRS2 (Oryza punctata Reference Sequence Version 2).</title>
        <authorList>
            <person name="Zhang J."/>
            <person name="Kudrna D."/>
            <person name="Lee S."/>
            <person name="Talag J."/>
            <person name="Welchert J."/>
            <person name="Wing R.A."/>
        </authorList>
    </citation>
    <scope>NUCLEOTIDE SEQUENCE [LARGE SCALE GENOMIC DNA]</scope>
</reference>